<feature type="compositionally biased region" description="Acidic residues" evidence="2">
    <location>
        <begin position="319"/>
        <end position="329"/>
    </location>
</feature>
<dbReference type="KEGG" id="ago:AGOS_ABR052W"/>
<feature type="compositionally biased region" description="Low complexity" evidence="2">
    <location>
        <begin position="465"/>
        <end position="477"/>
    </location>
</feature>
<dbReference type="OMA" id="RFPHTKK"/>
<dbReference type="eggNOG" id="ENOG502S6Z4">
    <property type="taxonomic scope" value="Eukaryota"/>
</dbReference>
<accession>Q75DH4</accession>
<name>Q75DH4_EREGS</name>
<dbReference type="FunCoup" id="Q75DH4">
    <property type="interactions" value="279"/>
</dbReference>
<keyword evidence="1" id="KW-0175">Coiled coil</keyword>
<dbReference type="PANTHER" id="PTHR23325:SF1">
    <property type="entry name" value="SERUM RESPONSE FACTOR-BINDING PROTEIN 1"/>
    <property type="match status" value="1"/>
</dbReference>
<evidence type="ECO:0000259" key="3">
    <source>
        <dbReference type="Pfam" id="PF09073"/>
    </source>
</evidence>
<dbReference type="Proteomes" id="UP000000591">
    <property type="component" value="Chromosome II"/>
</dbReference>
<dbReference type="RefSeq" id="NP_982998.2">
    <property type="nucleotide sequence ID" value="NM_208351.2"/>
</dbReference>
<dbReference type="GO" id="GO:0030686">
    <property type="term" value="C:90S preribosome"/>
    <property type="evidence" value="ECO:0000318"/>
    <property type="project" value="GO_Central"/>
</dbReference>
<feature type="compositionally biased region" description="Basic residues" evidence="2">
    <location>
        <begin position="395"/>
        <end position="405"/>
    </location>
</feature>
<reference evidence="5" key="2">
    <citation type="journal article" date="2013" name="G3 (Bethesda)">
        <title>Genomes of Ashbya fungi isolated from insects reveal four mating-type loci, numerous translocations, lack of transposons, and distinct gene duplications.</title>
        <authorList>
            <person name="Dietrich F.S."/>
            <person name="Voegeli S."/>
            <person name="Kuo S."/>
            <person name="Philippsen P."/>
        </authorList>
    </citation>
    <scope>GENOME REANNOTATION</scope>
    <source>
        <strain evidence="5">ATCC 10895 / CBS 109.51 / FGSC 9923 / NRRL Y-1056</strain>
    </source>
</reference>
<feature type="compositionally biased region" description="Basic and acidic residues" evidence="2">
    <location>
        <begin position="484"/>
        <end position="497"/>
    </location>
</feature>
<dbReference type="GeneID" id="4619102"/>
<proteinExistence type="predicted"/>
<dbReference type="GO" id="GO:0030490">
    <property type="term" value="P:maturation of SSU-rRNA"/>
    <property type="evidence" value="ECO:0000318"/>
    <property type="project" value="GO_Central"/>
</dbReference>
<dbReference type="AlphaFoldDB" id="Q75DH4"/>
<dbReference type="InParanoid" id="Q75DH4"/>
<keyword evidence="5" id="KW-1185">Reference proteome</keyword>
<dbReference type="HOGENOM" id="CLU_024653_0_0_1"/>
<feature type="compositionally biased region" description="Acidic residues" evidence="2">
    <location>
        <begin position="259"/>
        <end position="275"/>
    </location>
</feature>
<sequence>MPLNKPNLVYKLDHAEYQYHLLNNTVAEFHPRLGATAKYYNPQGKKAAQRVEKLLAGLTADGLLQQISSLKAELLDHKVHHVESKLSHLLVKQLENQATVLRKNPKKDEQRNSKLQVLEGVQRGPGFEQFVRLIVRSKVVKIVLGKICPTKALKNDPPAWFQNHRILQQFGNKEDECNPGRVWKEVVQAVAGGEQLVSQLLSTKAARDLLAALEASVDLVLGTKKERRQNSDAAEKTAVAARSAEGEDDSSSSDNAASDIDEGAASESEEENSDDEAARSPSVDEDALVSQYAGMLAASDEEDDDPDGYHLDPNVDYNEVTDEEPDQSADETIQPDADDSSDSDSSAPPLKKQKTSKTKVQLPALMAGYYSGDDDSDAEEHDLAGKAEPLEPPKRKNRRGQRARQKIWEKKYGRNAKHIQQQFEKEREERARKQREYEERAAKRAAKEAELARTRPAFKDSAIRAAEPGAAKSAAKPVAQELHPSWEAKKLSQEKQKAAKFQGKKIVFD</sequence>
<feature type="domain" description="Bud22" evidence="3">
    <location>
        <begin position="79"/>
        <end position="509"/>
    </location>
</feature>
<evidence type="ECO:0000256" key="2">
    <source>
        <dbReference type="SAM" id="MobiDB-lite"/>
    </source>
</evidence>
<dbReference type="STRING" id="284811.Q75DH4"/>
<dbReference type="Pfam" id="PF09073">
    <property type="entry name" value="BUD22"/>
    <property type="match status" value="1"/>
</dbReference>
<evidence type="ECO:0000256" key="1">
    <source>
        <dbReference type="ARBA" id="ARBA00023054"/>
    </source>
</evidence>
<reference evidence="4 5" key="1">
    <citation type="journal article" date="2004" name="Science">
        <title>The Ashbya gossypii genome as a tool for mapping the ancient Saccharomyces cerevisiae genome.</title>
        <authorList>
            <person name="Dietrich F.S."/>
            <person name="Voegeli S."/>
            <person name="Brachat S."/>
            <person name="Lerch A."/>
            <person name="Gates K."/>
            <person name="Steiner S."/>
            <person name="Mohr C."/>
            <person name="Pohlmann R."/>
            <person name="Luedi P."/>
            <person name="Choi S."/>
            <person name="Wing R.A."/>
            <person name="Flavier A."/>
            <person name="Gaffney T.D."/>
            <person name="Philippsen P."/>
        </authorList>
    </citation>
    <scope>NUCLEOTIDE SEQUENCE [LARGE SCALE GENOMIC DNA]</scope>
    <source>
        <strain evidence="5">ATCC 10895 / CBS 109.51 / FGSC 9923 / NRRL Y-1056</strain>
    </source>
</reference>
<evidence type="ECO:0000313" key="5">
    <source>
        <dbReference type="Proteomes" id="UP000000591"/>
    </source>
</evidence>
<feature type="compositionally biased region" description="Basic and acidic residues" evidence="2">
    <location>
        <begin position="381"/>
        <end position="394"/>
    </location>
</feature>
<dbReference type="InterPro" id="IPR037393">
    <property type="entry name" value="Bud22/SRFB1"/>
</dbReference>
<gene>
    <name evidence="4" type="ORF">AGOS_ABR052W</name>
</gene>
<dbReference type="InterPro" id="IPR015158">
    <property type="entry name" value="Bud22_dom"/>
</dbReference>
<protein>
    <submittedName>
        <fullName evidence="4">ABR052Wp</fullName>
    </submittedName>
</protein>
<feature type="region of interest" description="Disordered" evidence="2">
    <location>
        <begin position="227"/>
        <end position="509"/>
    </location>
</feature>
<evidence type="ECO:0000313" key="4">
    <source>
        <dbReference type="EMBL" id="AAS50822.2"/>
    </source>
</evidence>
<dbReference type="PANTHER" id="PTHR23325">
    <property type="entry name" value="SERUM RESPONSE FACTOR-BINDING"/>
    <property type="match status" value="1"/>
</dbReference>
<dbReference type="OrthoDB" id="3364872at2759"/>
<dbReference type="EMBL" id="AE016815">
    <property type="protein sequence ID" value="AAS50822.2"/>
    <property type="molecule type" value="Genomic_DNA"/>
</dbReference>
<dbReference type="GO" id="GO:0005634">
    <property type="term" value="C:nucleus"/>
    <property type="evidence" value="ECO:0000318"/>
    <property type="project" value="GO_Central"/>
</dbReference>
<organism evidence="4 5">
    <name type="scientific">Eremothecium gossypii (strain ATCC 10895 / CBS 109.51 / FGSC 9923 / NRRL Y-1056)</name>
    <name type="common">Yeast</name>
    <name type="synonym">Ashbya gossypii</name>
    <dbReference type="NCBI Taxonomy" id="284811"/>
    <lineage>
        <taxon>Eukaryota</taxon>
        <taxon>Fungi</taxon>
        <taxon>Dikarya</taxon>
        <taxon>Ascomycota</taxon>
        <taxon>Saccharomycotina</taxon>
        <taxon>Saccharomycetes</taxon>
        <taxon>Saccharomycetales</taxon>
        <taxon>Saccharomycetaceae</taxon>
        <taxon>Eremothecium</taxon>
    </lineage>
</organism>
<feature type="compositionally biased region" description="Basic and acidic residues" evidence="2">
    <location>
        <begin position="423"/>
        <end position="462"/>
    </location>
</feature>